<dbReference type="EMBL" id="NXGO01000005">
    <property type="protein sequence ID" value="PIM96041.1"/>
    <property type="molecule type" value="Genomic_DNA"/>
</dbReference>
<comment type="caution">
    <text evidence="3">The sequence shown here is derived from an EMBL/GenBank/DDBJ whole genome shotgun (WGS) entry which is preliminary data.</text>
</comment>
<dbReference type="Gene3D" id="3.90.1180.10">
    <property type="entry name" value="Ribosomal protein L13"/>
    <property type="match status" value="1"/>
</dbReference>
<sequence length="132" mass="15344">MKETMSNHHYNKSYVIDLHNRSIGRMASVLILILKKIYNDNPHYTSKLILTNVGSLKISSKLLNKKYWRHTGYPGGIKFKFGYNFDVPTLVKMILLGMLNKTSLDKRLFKTILMINDLQNIPTINNIQYINV</sequence>
<dbReference type="SUPFAM" id="SSF52161">
    <property type="entry name" value="Ribosomal protein L13"/>
    <property type="match status" value="1"/>
</dbReference>
<dbReference type="Pfam" id="PF00572">
    <property type="entry name" value="Ribosomal_L13"/>
    <property type="match status" value="1"/>
</dbReference>
<evidence type="ECO:0000256" key="1">
    <source>
        <dbReference type="ARBA" id="ARBA00022980"/>
    </source>
</evidence>
<keyword evidence="1 3" id="KW-0689">Ribosomal protein</keyword>
<proteinExistence type="predicted"/>
<evidence type="ECO:0000313" key="3">
    <source>
        <dbReference type="EMBL" id="PIM96041.1"/>
    </source>
</evidence>
<organism evidence="3 4">
    <name type="scientific">Candidatus Hodgkinia cicadicola</name>
    <dbReference type="NCBI Taxonomy" id="573658"/>
    <lineage>
        <taxon>Bacteria</taxon>
        <taxon>Pseudomonadati</taxon>
        <taxon>Pseudomonadota</taxon>
        <taxon>Alphaproteobacteria</taxon>
        <taxon>Hyphomicrobiales</taxon>
        <taxon>Candidatus Hodgkinia</taxon>
    </lineage>
</organism>
<accession>A0ABX4MH25</accession>
<dbReference type="InterPro" id="IPR036899">
    <property type="entry name" value="Ribosomal_uL13_sf"/>
</dbReference>
<evidence type="ECO:0000256" key="2">
    <source>
        <dbReference type="ARBA" id="ARBA00023274"/>
    </source>
</evidence>
<name>A0ABX4MH25_9HYPH</name>
<evidence type="ECO:0000313" key="4">
    <source>
        <dbReference type="Proteomes" id="UP000230981"/>
    </source>
</evidence>
<dbReference type="Proteomes" id="UP000230981">
    <property type="component" value="Unassembled WGS sequence"/>
</dbReference>
<dbReference type="InterPro" id="IPR005822">
    <property type="entry name" value="Ribosomal_uL13"/>
</dbReference>
<keyword evidence="4" id="KW-1185">Reference proteome</keyword>
<protein>
    <submittedName>
        <fullName evidence="3">50S ribosomal protein L13</fullName>
    </submittedName>
</protein>
<reference evidence="3" key="1">
    <citation type="submission" date="2017-09" db="EMBL/GenBank/DDBJ databases">
        <authorList>
            <person name="Campbell M.A."/>
            <person name="Lukasik P."/>
            <person name="Simon C."/>
            <person name="McCutcheon J.P."/>
        </authorList>
    </citation>
    <scope>NUCLEOTIDE SEQUENCE [LARGE SCALE GENOMIC DNA]</scope>
    <source>
        <strain evidence="3">MAGTDC</strain>
    </source>
</reference>
<dbReference type="GO" id="GO:0005840">
    <property type="term" value="C:ribosome"/>
    <property type="evidence" value="ECO:0007669"/>
    <property type="project" value="UniProtKB-KW"/>
</dbReference>
<gene>
    <name evidence="3" type="primary">rplM</name>
    <name evidence="3" type="ORF">magtdc_55</name>
</gene>
<keyword evidence="2" id="KW-0687">Ribonucleoprotein</keyword>